<sequence length="485" mass="54185">MKEWFSIKELLGLSSLPQSDRGMMKKAERENWEKRQKSGVKGKAFEYHIRSLPLEAQKQLRTKLLPEPVSKGELDVKRENISLTQITDNQLSVASGRMAVVRWYLAQEKLQGLSRTKMLDSVVAAVKSGEIPAEICKAIVAGNGKAAGKVKLSKRTLYSWVLAFEAGESSAEQLRQMIPLKVEKRAIPERCPWLGAFLPFYQTFSNVAISQAYAQFAMQYEGDDLPSEHQVRYALKQLPDYVVQQGRKTGAEMRALLPFIRRDDKVMGLNECWVGDGHSFKAYVKNLSGMPYVPEVTAMIDVRSHRVVGWSIAGSESVMAVGDAFRHGVMTVGLPNIYYSDNGGGQANKVLDTDVMGIFPRLGVHHETGEAGNPQGRGIIERLWQSTLIPLAKTYLSYGGKDGDGATKHLNYRKIRSAMKAKAKDKLLTAEQKRFLSKAPDFADFVADVTACFEAYNQRPHRSLPKNPETGSGLARRRFGNIWRN</sequence>
<dbReference type="AlphaFoldDB" id="A0A377I367"/>
<dbReference type="GO" id="GO:0003677">
    <property type="term" value="F:DNA binding"/>
    <property type="evidence" value="ECO:0007669"/>
    <property type="project" value="InterPro"/>
</dbReference>
<dbReference type="InterPro" id="IPR003314">
    <property type="entry name" value="Mu-type_HTH"/>
</dbReference>
<dbReference type="InterPro" id="IPR009061">
    <property type="entry name" value="DNA-bd_dom_put_sf"/>
</dbReference>
<name>A0A377I367_HAEPH</name>
<dbReference type="RefSeq" id="WP_119223090.1">
    <property type="nucleotide sequence ID" value="NZ_UGHH01000002.1"/>
</dbReference>
<accession>A0A377I367</accession>
<dbReference type="Gene3D" id="1.10.10.10">
    <property type="entry name" value="Winged helix-like DNA-binding domain superfamily/Winged helix DNA-binding domain"/>
    <property type="match status" value="1"/>
</dbReference>
<evidence type="ECO:0000313" key="3">
    <source>
        <dbReference type="EMBL" id="STO64791.1"/>
    </source>
</evidence>
<feature type="domain" description="Integrase catalytic" evidence="1">
    <location>
        <begin position="254"/>
        <end position="383"/>
    </location>
</feature>
<evidence type="ECO:0000259" key="1">
    <source>
        <dbReference type="PROSITE" id="PS50994"/>
    </source>
</evidence>
<reference evidence="3 4" key="1">
    <citation type="submission" date="2018-06" db="EMBL/GenBank/DDBJ databases">
        <authorList>
            <consortium name="Pathogen Informatics"/>
            <person name="Doyle S."/>
        </authorList>
    </citation>
    <scope>NUCLEOTIDE SEQUENCE [LARGE SCALE GENOMIC DNA]</scope>
    <source>
        <strain evidence="3 4">NCTC10794</strain>
    </source>
</reference>
<dbReference type="InterPro" id="IPR036388">
    <property type="entry name" value="WH-like_DNA-bd_sf"/>
</dbReference>
<dbReference type="PROSITE" id="PS50994">
    <property type="entry name" value="INTEGRASE"/>
    <property type="match status" value="1"/>
</dbReference>
<dbReference type="Pfam" id="PF02316">
    <property type="entry name" value="HTH_Tnp_Mu_1"/>
    <property type="match status" value="1"/>
</dbReference>
<proteinExistence type="predicted"/>
<gene>
    <name evidence="3" type="ORF">NCTC10794_01868</name>
</gene>
<evidence type="ECO:0000259" key="2">
    <source>
        <dbReference type="PROSITE" id="PS51702"/>
    </source>
</evidence>
<dbReference type="EMBL" id="UGHH01000002">
    <property type="protein sequence ID" value="STO64791.1"/>
    <property type="molecule type" value="Genomic_DNA"/>
</dbReference>
<evidence type="ECO:0000313" key="4">
    <source>
        <dbReference type="Proteomes" id="UP000254867"/>
    </source>
</evidence>
<dbReference type="Gene3D" id="3.30.420.10">
    <property type="entry name" value="Ribonuclease H-like superfamily/Ribonuclease H"/>
    <property type="match status" value="1"/>
</dbReference>
<dbReference type="InterPro" id="IPR012337">
    <property type="entry name" value="RNaseH-like_sf"/>
</dbReference>
<dbReference type="PROSITE" id="PS51702">
    <property type="entry name" value="HTH_MU"/>
    <property type="match status" value="1"/>
</dbReference>
<dbReference type="GO" id="GO:0015074">
    <property type="term" value="P:DNA integration"/>
    <property type="evidence" value="ECO:0007669"/>
    <property type="project" value="InterPro"/>
</dbReference>
<protein>
    <submittedName>
        <fullName evidence="3">Transposase</fullName>
    </submittedName>
</protein>
<dbReference type="Proteomes" id="UP000254867">
    <property type="component" value="Unassembled WGS sequence"/>
</dbReference>
<feature type="domain" description="HTH Mu-type" evidence="2">
    <location>
        <begin position="1"/>
        <end position="68"/>
    </location>
</feature>
<dbReference type="InterPro" id="IPR036397">
    <property type="entry name" value="RNaseH_sf"/>
</dbReference>
<organism evidence="3 4">
    <name type="scientific">Haemophilus parahaemolyticus</name>
    <dbReference type="NCBI Taxonomy" id="735"/>
    <lineage>
        <taxon>Bacteria</taxon>
        <taxon>Pseudomonadati</taxon>
        <taxon>Pseudomonadota</taxon>
        <taxon>Gammaproteobacteria</taxon>
        <taxon>Pasteurellales</taxon>
        <taxon>Pasteurellaceae</taxon>
        <taxon>Haemophilus</taxon>
    </lineage>
</organism>
<dbReference type="InterPro" id="IPR001584">
    <property type="entry name" value="Integrase_cat-core"/>
</dbReference>
<dbReference type="SUPFAM" id="SSF53098">
    <property type="entry name" value="Ribonuclease H-like"/>
    <property type="match status" value="1"/>
</dbReference>
<dbReference type="SUPFAM" id="SSF46955">
    <property type="entry name" value="Putative DNA-binding domain"/>
    <property type="match status" value="1"/>
</dbReference>